<dbReference type="GO" id="GO:0005524">
    <property type="term" value="F:ATP binding"/>
    <property type="evidence" value="ECO:0007669"/>
    <property type="project" value="UniProtKB-KW"/>
</dbReference>
<evidence type="ECO:0000256" key="4">
    <source>
        <dbReference type="ARBA" id="ARBA00022741"/>
    </source>
</evidence>
<keyword evidence="3 9" id="KW-0436">Ligase</keyword>
<evidence type="ECO:0000313" key="13">
    <source>
        <dbReference type="Proteomes" id="UP000186303"/>
    </source>
</evidence>
<evidence type="ECO:0000256" key="3">
    <source>
        <dbReference type="ARBA" id="ARBA00022598"/>
    </source>
</evidence>
<dbReference type="EMBL" id="LT671821">
    <property type="protein sequence ID" value="SHO75733.1"/>
    <property type="molecule type" value="Genomic_DNA"/>
</dbReference>
<dbReference type="GO" id="GO:0004822">
    <property type="term" value="F:isoleucine-tRNA ligase activity"/>
    <property type="evidence" value="ECO:0007669"/>
    <property type="project" value="UniProtKB-EC"/>
</dbReference>
<proteinExistence type="inferred from homology"/>
<dbReference type="InterPro" id="IPR050081">
    <property type="entry name" value="Ile-tRNA_ligase"/>
</dbReference>
<dbReference type="Gene3D" id="3.40.50.620">
    <property type="entry name" value="HUPs"/>
    <property type="match status" value="2"/>
</dbReference>
<dbReference type="InterPro" id="IPR002300">
    <property type="entry name" value="aa-tRNA-synth_Ia"/>
</dbReference>
<comment type="similarity">
    <text evidence="1 9">Belongs to the class-I aminoacyl-tRNA synthetase family.</text>
</comment>
<evidence type="ECO:0000256" key="9">
    <source>
        <dbReference type="RuleBase" id="RU363035"/>
    </source>
</evidence>
<accession>A0A1M7ZZX1</accession>
<dbReference type="Pfam" id="PF00133">
    <property type="entry name" value="tRNA-synt_1"/>
    <property type="match status" value="1"/>
</dbReference>
<dbReference type="InterPro" id="IPR014729">
    <property type="entry name" value="Rossmann-like_a/b/a_fold"/>
</dbReference>
<dbReference type="InterPro" id="IPR009080">
    <property type="entry name" value="tRNAsynth_Ia_anticodon-bd"/>
</dbReference>
<dbReference type="Gene3D" id="1.10.10.830">
    <property type="entry name" value="Ile-tRNA synthetase CP2 domain-like"/>
    <property type="match status" value="1"/>
</dbReference>
<dbReference type="EC" id="6.1.1.5" evidence="2"/>
<protein>
    <recommendedName>
        <fullName evidence="2">isoleucine--tRNA ligase</fullName>
        <ecNumber evidence="2">6.1.1.5</ecNumber>
    </recommendedName>
    <alternativeName>
        <fullName evidence="8">Isoleucyl-tRNA synthetase</fullName>
    </alternativeName>
</protein>
<feature type="domain" description="Aminoacyl-tRNA synthetase class Ia" evidence="10">
    <location>
        <begin position="67"/>
        <end position="715"/>
    </location>
</feature>
<dbReference type="Gene3D" id="1.10.730.20">
    <property type="match status" value="1"/>
</dbReference>
<dbReference type="AlphaFoldDB" id="A0A1M7ZZX1"/>
<dbReference type="GO" id="GO:0005739">
    <property type="term" value="C:mitochondrion"/>
    <property type="evidence" value="ECO:0007669"/>
    <property type="project" value="TreeGrafter"/>
</dbReference>
<dbReference type="SUPFAM" id="SSF52374">
    <property type="entry name" value="Nucleotidylyl transferase"/>
    <property type="match status" value="1"/>
</dbReference>
<sequence>MHAAPGATGAGATRCFHVGVRAWAKQAPRPYQATLRLPQTAFQLRASAKDRERLFRPATTERLYLWQREHLARQGVRDFVLHDGPPYANGRLHMGHALNKILKDVLVRFHVLQGRRVHFMPGWDCHGLPIEIKAVAEAADAGQTHLSPTEIRRAARAVALREVQIQRAEFQELGLLASWADEHTYRTLSFAYEREQLRVFARAVERGLIYERFRPVYWSPSTQTALAEAEIEYDERHMSRSAYVRLRLIPSRTLAAHLRDIPAVDLLVWTTTPWSLLGNMAVAVQAEASYSVVRTADGEHVLVATELIPALERVVRTRDGTPVAPIGALTELVRVPGSALVGAHYTSPLMAPGEQREILHGAFVTTASGTGLVHMAPAHGQEDYALWRDTGRLAMHGITSPVDAQGRLLVDPAWGATGAVRADLARLHEQPALTQGTDTMLALLERHGALLAEHKYEHSYPIDWRTKQPILTRATAQWFADLRQTLGDTQAALQAVQFVPPAGAQRLHSLVARRSEWCISRQRAWGVPIPVVYDAATHEPLITARNVEHIVSVMDESGSADVWWERDAAAFVAPEYRAPGRTWYKKGDTLDVWFDSGSSWAVLQAALGEPWCAPHACADVYLEGSDQHRGWFQSSLLTRAAACGPGVVAPYAALVTHGFVVDEAGRKMSKSLGNVIAPSAFLQGDPAAPKEFPALGADVLRWWAAKADYTRDMPVSALIMKHVSDEVRKLRTTMRFLLANLSDTPPPAVRPLAVRTAPLMERYTMHELHRLERTCRAAYASFDLALVTRSLLECATKTLSSLYLAVSKDTLYAGSNADRQPVLYVLDQALQTLTSVLAPILPHLAEEITWYRGGAAADPTPAEQATMPSMFQHGWHAVDDAWRDPALEHDMQDVLRVRSDVFALMTQCIEQKHIRSAAETDVDVWVDPAHALYARLTDPTLLPPGALAALLGVAHVHVHPTATAVPLPAGAWAQERAVAGLPVRVRMRACTTHKCPRCWQFHSTQADTLCTRCTSVLTP</sequence>
<feature type="domain" description="Methionyl/Valyl/Leucyl/Isoleucyl-tRNA synthetase anticodon-binding" evidence="11">
    <location>
        <begin position="762"/>
        <end position="922"/>
    </location>
</feature>
<dbReference type="OMA" id="PVYWGTE"/>
<dbReference type="GO" id="GO:0006428">
    <property type="term" value="P:isoleucyl-tRNA aminoacylation"/>
    <property type="evidence" value="ECO:0007669"/>
    <property type="project" value="InterPro"/>
</dbReference>
<dbReference type="OrthoDB" id="10264412at2759"/>
<dbReference type="PANTHER" id="PTHR42765">
    <property type="entry name" value="SOLEUCYL-TRNA SYNTHETASE"/>
    <property type="match status" value="1"/>
</dbReference>
<dbReference type="Proteomes" id="UP000186303">
    <property type="component" value="Chromosome 1"/>
</dbReference>
<dbReference type="InterPro" id="IPR013155">
    <property type="entry name" value="M/V/L/I-tRNA-synth_anticd-bd"/>
</dbReference>
<dbReference type="SUPFAM" id="SSF50677">
    <property type="entry name" value="ValRS/IleRS/LeuRS editing domain"/>
    <property type="match status" value="1"/>
</dbReference>
<keyword evidence="6 9" id="KW-0648">Protein biosynthesis</keyword>
<evidence type="ECO:0000256" key="6">
    <source>
        <dbReference type="ARBA" id="ARBA00022917"/>
    </source>
</evidence>
<dbReference type="GO" id="GO:0032543">
    <property type="term" value="P:mitochondrial translation"/>
    <property type="evidence" value="ECO:0007669"/>
    <property type="project" value="TreeGrafter"/>
</dbReference>
<dbReference type="VEuPathDB" id="FungiDB:MSYG_0064"/>
<dbReference type="SUPFAM" id="SSF47323">
    <property type="entry name" value="Anticodon-binding domain of a subclass of class I aminoacyl-tRNA synthetases"/>
    <property type="match status" value="1"/>
</dbReference>
<reference evidence="13" key="1">
    <citation type="journal article" date="2017" name="Nucleic Acids Res.">
        <title>Proteogenomics produces comprehensive and highly accurate protein-coding gene annotation in a complete genome assembly of Malassezia sympodialis.</title>
        <authorList>
            <person name="Zhu Y."/>
            <person name="Engstroem P.G."/>
            <person name="Tellgren-Roth C."/>
            <person name="Baudo C.D."/>
            <person name="Kennell J.C."/>
            <person name="Sun S."/>
            <person name="Billmyre R.B."/>
            <person name="Schroeder M.S."/>
            <person name="Andersson A."/>
            <person name="Holm T."/>
            <person name="Sigurgeirsson B."/>
            <person name="Wu G."/>
            <person name="Sankaranarayanan S.R."/>
            <person name="Siddharthan R."/>
            <person name="Sanyal K."/>
            <person name="Lundeberg J."/>
            <person name="Nystedt B."/>
            <person name="Boekhout T."/>
            <person name="Dawson T.L. Jr."/>
            <person name="Heitman J."/>
            <person name="Scheynius A."/>
            <person name="Lehtioe J."/>
        </authorList>
    </citation>
    <scope>NUCLEOTIDE SEQUENCE [LARGE SCALE GENOMIC DNA]</scope>
    <source>
        <strain evidence="13">ATCC 42132</strain>
    </source>
</reference>
<dbReference type="InterPro" id="IPR009008">
    <property type="entry name" value="Val/Leu/Ile-tRNA-synth_edit"/>
</dbReference>
<evidence type="ECO:0000256" key="8">
    <source>
        <dbReference type="ARBA" id="ARBA00032665"/>
    </source>
</evidence>
<dbReference type="PRINTS" id="PR00984">
    <property type="entry name" value="TRNASYNTHILE"/>
</dbReference>
<keyword evidence="4 9" id="KW-0547">Nucleotide-binding</keyword>
<evidence type="ECO:0000256" key="5">
    <source>
        <dbReference type="ARBA" id="ARBA00022840"/>
    </source>
</evidence>
<evidence type="ECO:0000256" key="2">
    <source>
        <dbReference type="ARBA" id="ARBA00013165"/>
    </source>
</evidence>
<dbReference type="InterPro" id="IPR002301">
    <property type="entry name" value="Ile-tRNA-ligase"/>
</dbReference>
<dbReference type="Pfam" id="PF08264">
    <property type="entry name" value="Anticodon_1"/>
    <property type="match status" value="1"/>
</dbReference>
<evidence type="ECO:0000256" key="1">
    <source>
        <dbReference type="ARBA" id="ARBA00005594"/>
    </source>
</evidence>
<dbReference type="STRING" id="1230383.A0A1M7ZZX1"/>
<evidence type="ECO:0000259" key="11">
    <source>
        <dbReference type="Pfam" id="PF08264"/>
    </source>
</evidence>
<evidence type="ECO:0000313" key="12">
    <source>
        <dbReference type="EMBL" id="SHO75733.1"/>
    </source>
</evidence>
<evidence type="ECO:0000259" key="10">
    <source>
        <dbReference type="Pfam" id="PF00133"/>
    </source>
</evidence>
<keyword evidence="13" id="KW-1185">Reference proteome</keyword>
<dbReference type="NCBIfam" id="TIGR00392">
    <property type="entry name" value="ileS"/>
    <property type="match status" value="1"/>
</dbReference>
<keyword evidence="7 9" id="KW-0030">Aminoacyl-tRNA synthetase</keyword>
<dbReference type="InterPro" id="IPR033708">
    <property type="entry name" value="Anticodon_Ile_BEm"/>
</dbReference>
<dbReference type="CDD" id="cd07960">
    <property type="entry name" value="Anticodon_Ia_Ile_BEm"/>
    <property type="match status" value="1"/>
</dbReference>
<keyword evidence="5 9" id="KW-0067">ATP-binding</keyword>
<dbReference type="PANTHER" id="PTHR42765:SF1">
    <property type="entry name" value="ISOLEUCINE--TRNA LIGASE, MITOCHONDRIAL"/>
    <property type="match status" value="1"/>
</dbReference>
<dbReference type="InterPro" id="IPR001412">
    <property type="entry name" value="aa-tRNA-synth_I_CS"/>
</dbReference>
<dbReference type="GO" id="GO:0002161">
    <property type="term" value="F:aminoacyl-tRNA deacylase activity"/>
    <property type="evidence" value="ECO:0007669"/>
    <property type="project" value="InterPro"/>
</dbReference>
<organism evidence="12 13">
    <name type="scientific">Malassezia sympodialis (strain ATCC 42132)</name>
    <name type="common">Atopic eczema-associated yeast</name>
    <dbReference type="NCBI Taxonomy" id="1230383"/>
    <lineage>
        <taxon>Eukaryota</taxon>
        <taxon>Fungi</taxon>
        <taxon>Dikarya</taxon>
        <taxon>Basidiomycota</taxon>
        <taxon>Ustilaginomycotina</taxon>
        <taxon>Malasseziomycetes</taxon>
        <taxon>Malasseziales</taxon>
        <taxon>Malasseziaceae</taxon>
        <taxon>Malassezia</taxon>
    </lineage>
</organism>
<dbReference type="GO" id="GO:0000049">
    <property type="term" value="F:tRNA binding"/>
    <property type="evidence" value="ECO:0007669"/>
    <property type="project" value="InterPro"/>
</dbReference>
<evidence type="ECO:0000256" key="7">
    <source>
        <dbReference type="ARBA" id="ARBA00023146"/>
    </source>
</evidence>
<dbReference type="Gene3D" id="3.90.740.10">
    <property type="entry name" value="Valyl/Leucyl/Isoleucyl-tRNA synthetase, editing domain"/>
    <property type="match status" value="1"/>
</dbReference>
<name>A0A1M7ZZX1_MALS4</name>
<dbReference type="PROSITE" id="PS00178">
    <property type="entry name" value="AA_TRNA_LIGASE_I"/>
    <property type="match status" value="1"/>
</dbReference>
<gene>
    <name evidence="12" type="ORF">MSYG_0064</name>
</gene>